<comment type="caution">
    <text evidence="2">The sequence shown here is derived from an EMBL/GenBank/DDBJ whole genome shotgun (WGS) entry which is preliminary data.</text>
</comment>
<dbReference type="PROSITE" id="PS50234">
    <property type="entry name" value="VWFA"/>
    <property type="match status" value="1"/>
</dbReference>
<dbReference type="EMBL" id="AAWL01000022">
    <property type="protein sequence ID" value="EAX46769.1"/>
    <property type="molecule type" value="Genomic_DNA"/>
</dbReference>
<proteinExistence type="predicted"/>
<dbReference type="Pfam" id="PF00092">
    <property type="entry name" value="VWA"/>
    <property type="match status" value="1"/>
</dbReference>
<sequence>MAEGNWQEDARFLAKIAWPAERLAALIRADKGARIGQSTVVSQKLHTFNPAMPEEIQVLQDLDAGQMFYRRRDRGKVYHLDIFHQCGLVDHRQVAAAIKEAVNAYNFHFALHNAVFFNKTGNVVKADWIDVQTGTGGGRVTGSLKFGKKLSLRRAHENHVHLAVMLPNEHIACLFYLVAAVEHVILGCQLELRQNERIVHKQGGGHGGECDLSPYADQTDSFLRDKDTTQLSQPVKERQYVQDTVELAEDFDSVREMREILQELAENPTRTQMLRKLERNGKSEQVLDRLTGLGIVAADGKRISLTPYGREFKDYLDRHLPDLEAHLRRAIRLLKPRSPDQGRSKARMQAMHGQEQRHAKRWTVGGSLGQLAVAETVIAAAQRCAAGPGGPFTIGSQDIHHFIRKKKSKTDICLIIDASASMSGQRVGAAKLLAKHLLLSTSDRVAVIVFQENQARVQVPLTRDFAQAESSLAHIESFGSTPLALGLKVGIEYLKESRAKNPLVILITDGVPTVGDITGDPLADALTAAASIKSHGYGFTCIGLKPHRDYLTQVAQAAGGNIYVLDELEKQVLVQTAWSECRPRWY</sequence>
<dbReference type="RefSeq" id="WP_007290243.1">
    <property type="nucleotide sequence ID" value="NZ_AAWL01000022.1"/>
</dbReference>
<name>A1HT91_9FIRM</name>
<reference evidence="2 3" key="1">
    <citation type="submission" date="2007-01" db="EMBL/GenBank/DDBJ databases">
        <title>Annotation of the draft genome assembly of Thermosinus carboxydivorans Nor1.</title>
        <authorList>
            <consortium name="US DOE Joint Genome Institute (JGI-ORNL)"/>
            <person name="Larimer F."/>
            <person name="Land M."/>
            <person name="Hauser L."/>
        </authorList>
    </citation>
    <scope>NUCLEOTIDE SEQUENCE [LARGE SCALE GENOMIC DNA]</scope>
    <source>
        <strain evidence="2 3">Nor1</strain>
    </source>
</reference>
<reference evidence="2 3" key="2">
    <citation type="submission" date="2007-01" db="EMBL/GenBank/DDBJ databases">
        <title>Sequencing of the draft genome and assembly of Thermosinus carboxydivorans Nor1.</title>
        <authorList>
            <consortium name="US DOE Joint Genome Institute (JGI-PGF)"/>
            <person name="Copeland A."/>
            <person name="Lucas S."/>
            <person name="Lapidus A."/>
            <person name="Barry K."/>
            <person name="Glavina del Rio T."/>
            <person name="Dalin E."/>
            <person name="Tice H."/>
            <person name="Bruce D."/>
            <person name="Pitluck S."/>
            <person name="Richardson P."/>
        </authorList>
    </citation>
    <scope>NUCLEOTIDE SEQUENCE [LARGE SCALE GENOMIC DNA]</scope>
    <source>
        <strain evidence="2 3">Nor1</strain>
    </source>
</reference>
<dbReference type="InterPro" id="IPR002035">
    <property type="entry name" value="VWF_A"/>
</dbReference>
<dbReference type="InterPro" id="IPR036465">
    <property type="entry name" value="vWFA_dom_sf"/>
</dbReference>
<dbReference type="PANTHER" id="PTHR35023">
    <property type="entry name" value="CHELATASE-RELATED"/>
    <property type="match status" value="1"/>
</dbReference>
<evidence type="ECO:0000313" key="3">
    <source>
        <dbReference type="Proteomes" id="UP000005139"/>
    </source>
</evidence>
<dbReference type="AlphaFoldDB" id="A1HT91"/>
<dbReference type="InterPro" id="IPR052989">
    <property type="entry name" value="Mg-chelatase_DI-like"/>
</dbReference>
<gene>
    <name evidence="2" type="ORF">TcarDRAFT_0434</name>
</gene>
<dbReference type="OrthoDB" id="9806395at2"/>
<keyword evidence="3" id="KW-1185">Reference proteome</keyword>
<dbReference type="eggNOG" id="COG1240">
    <property type="taxonomic scope" value="Bacteria"/>
</dbReference>
<dbReference type="PANTHER" id="PTHR35023:SF1">
    <property type="entry name" value="MG-PROTOPORPHYRIN IX CHELATASE"/>
    <property type="match status" value="1"/>
</dbReference>
<feature type="domain" description="VWFA" evidence="1">
    <location>
        <begin position="411"/>
        <end position="581"/>
    </location>
</feature>
<organism evidence="2 3">
    <name type="scientific">Thermosinus carboxydivorans Nor1</name>
    <dbReference type="NCBI Taxonomy" id="401526"/>
    <lineage>
        <taxon>Bacteria</taxon>
        <taxon>Bacillati</taxon>
        <taxon>Bacillota</taxon>
        <taxon>Negativicutes</taxon>
        <taxon>Selenomonadales</taxon>
        <taxon>Sporomusaceae</taxon>
        <taxon>Thermosinus</taxon>
    </lineage>
</organism>
<dbReference type="SUPFAM" id="SSF53300">
    <property type="entry name" value="vWA-like"/>
    <property type="match status" value="1"/>
</dbReference>
<evidence type="ECO:0000259" key="1">
    <source>
        <dbReference type="PROSITE" id="PS50234"/>
    </source>
</evidence>
<dbReference type="Proteomes" id="UP000005139">
    <property type="component" value="Unassembled WGS sequence"/>
</dbReference>
<dbReference type="Gene3D" id="3.40.50.410">
    <property type="entry name" value="von Willebrand factor, type A domain"/>
    <property type="match status" value="1"/>
</dbReference>
<dbReference type="SMART" id="SM00327">
    <property type="entry name" value="VWA"/>
    <property type="match status" value="1"/>
</dbReference>
<evidence type="ECO:0000313" key="2">
    <source>
        <dbReference type="EMBL" id="EAX46769.1"/>
    </source>
</evidence>
<accession>A1HT91</accession>
<protein>
    <submittedName>
        <fullName evidence="2">von Willebrand factor, type A</fullName>
    </submittedName>
</protein>